<dbReference type="AlphaFoldDB" id="A0A8J8MGH9"/>
<keyword evidence="3" id="KW-1185">Reference proteome</keyword>
<evidence type="ECO:0000313" key="2">
    <source>
        <dbReference type="EMBL" id="QUI20898.1"/>
    </source>
</evidence>
<dbReference type="KEGG" id="vpy:HZI73_00605"/>
<evidence type="ECO:0000259" key="1">
    <source>
        <dbReference type="Pfam" id="PF01636"/>
    </source>
</evidence>
<organism evidence="2 3">
    <name type="scientific">Vallitalea pronyensis</name>
    <dbReference type="NCBI Taxonomy" id="1348613"/>
    <lineage>
        <taxon>Bacteria</taxon>
        <taxon>Bacillati</taxon>
        <taxon>Bacillota</taxon>
        <taxon>Clostridia</taxon>
        <taxon>Lachnospirales</taxon>
        <taxon>Vallitaleaceae</taxon>
        <taxon>Vallitalea</taxon>
    </lineage>
</organism>
<feature type="domain" description="Aminoglycoside phosphotransferase" evidence="1">
    <location>
        <begin position="7"/>
        <end position="189"/>
    </location>
</feature>
<dbReference type="InterPro" id="IPR002575">
    <property type="entry name" value="Aminoglycoside_PTrfase"/>
</dbReference>
<dbReference type="RefSeq" id="WP_212696358.1">
    <property type="nucleotide sequence ID" value="NZ_CP058649.1"/>
</dbReference>
<reference evidence="2" key="1">
    <citation type="submission" date="2020-07" db="EMBL/GenBank/DDBJ databases">
        <title>Vallitalea pronyensis genome.</title>
        <authorList>
            <person name="Postec A."/>
        </authorList>
    </citation>
    <scope>NUCLEOTIDE SEQUENCE</scope>
    <source>
        <strain evidence="2">FatNI3</strain>
    </source>
</reference>
<name>A0A8J8MGH9_9FIRM</name>
<accession>A0A8J8MGH9</accession>
<dbReference type="Proteomes" id="UP000683246">
    <property type="component" value="Chromosome"/>
</dbReference>
<evidence type="ECO:0000313" key="3">
    <source>
        <dbReference type="Proteomes" id="UP000683246"/>
    </source>
</evidence>
<dbReference type="EMBL" id="CP058649">
    <property type="protein sequence ID" value="QUI20898.1"/>
    <property type="molecule type" value="Genomic_DNA"/>
</dbReference>
<dbReference type="Pfam" id="PF01636">
    <property type="entry name" value="APH"/>
    <property type="match status" value="1"/>
</dbReference>
<gene>
    <name evidence="2" type="ORF">HZI73_00605</name>
</gene>
<dbReference type="InterPro" id="IPR011009">
    <property type="entry name" value="Kinase-like_dom_sf"/>
</dbReference>
<protein>
    <submittedName>
        <fullName evidence="2">Phosphotransferase</fullName>
    </submittedName>
</protein>
<dbReference type="SUPFAM" id="SSF56112">
    <property type="entry name" value="Protein kinase-like (PK-like)"/>
    <property type="match status" value="1"/>
</dbReference>
<sequence>MTLTNLIGQGRTAQVYELDAHKIIKLFYHGYPQHAIENEYHISKMLYNSGLPVANAHNLITYQARLGIVYDRIQGVTMLKNIYSKPWRYRQYAKKLAELHHHIHQETIMDSEIDSYKNKLITDMQKIDLLDTYTIDKIIAYTQALPEGNKICHGDFHPDNILCNNDKHVVIDWMTATKGNPLGDVARTIILLEYVVFPHMSRISNYMVHVFGKILLNHYIKTYIQRSGVKIEDIHQWKLPVAAARLSEDLPKEENDTLIRFIQKEIKKCKIKE</sequence>
<proteinExistence type="predicted"/>
<dbReference type="Gene3D" id="3.90.1200.10">
    <property type="match status" value="1"/>
</dbReference>